<dbReference type="InterPro" id="IPR015943">
    <property type="entry name" value="WD40/YVTN_repeat-like_dom_sf"/>
</dbReference>
<dbReference type="Gene3D" id="2.130.10.10">
    <property type="entry name" value="YVTN repeat-like/Quinoprotein amine dehydrogenase"/>
    <property type="match status" value="1"/>
</dbReference>
<dbReference type="EMBL" id="FRAF01000005">
    <property type="protein sequence ID" value="SHJ88769.1"/>
    <property type="molecule type" value="Genomic_DNA"/>
</dbReference>
<evidence type="ECO:0000313" key="4">
    <source>
        <dbReference type="Proteomes" id="UP000184016"/>
    </source>
</evidence>
<feature type="region of interest" description="Disordered" evidence="1">
    <location>
        <begin position="1"/>
        <end position="27"/>
    </location>
</feature>
<name>A0A1M6MZ58_9BACL</name>
<gene>
    <name evidence="3" type="ORF">SAMN05443507_10519</name>
</gene>
<reference evidence="4" key="1">
    <citation type="submission" date="2016-11" db="EMBL/GenBank/DDBJ databases">
        <authorList>
            <person name="Varghese N."/>
            <person name="Submissions S."/>
        </authorList>
    </citation>
    <scope>NUCLEOTIDE SEQUENCE [LARGE SCALE GENOMIC DNA]</scope>
    <source>
        <strain evidence="4">USBA-503</strain>
    </source>
</reference>
<evidence type="ECO:0000256" key="2">
    <source>
        <dbReference type="SAM" id="Phobius"/>
    </source>
</evidence>
<keyword evidence="4" id="KW-1185">Reference proteome</keyword>
<keyword evidence="2" id="KW-0472">Membrane</keyword>
<protein>
    <submittedName>
        <fullName evidence="3">Uncharacterized protein</fullName>
    </submittedName>
</protein>
<proteinExistence type="predicted"/>
<organism evidence="3 4">
    <name type="scientific">Alicyclobacillus tolerans</name>
    <dbReference type="NCBI Taxonomy" id="90970"/>
    <lineage>
        <taxon>Bacteria</taxon>
        <taxon>Bacillati</taxon>
        <taxon>Bacillota</taxon>
        <taxon>Bacilli</taxon>
        <taxon>Bacillales</taxon>
        <taxon>Alicyclobacillaceae</taxon>
        <taxon>Alicyclobacillus</taxon>
    </lineage>
</organism>
<accession>A0A1M6MZ58</accession>
<dbReference type="Proteomes" id="UP000184016">
    <property type="component" value="Unassembled WGS sequence"/>
</dbReference>
<evidence type="ECO:0000256" key="1">
    <source>
        <dbReference type="SAM" id="MobiDB-lite"/>
    </source>
</evidence>
<feature type="transmembrane region" description="Helical" evidence="2">
    <location>
        <begin position="34"/>
        <end position="52"/>
    </location>
</feature>
<keyword evidence="2" id="KW-0812">Transmembrane</keyword>
<dbReference type="STRING" id="1830138.SAMN05443507_10519"/>
<dbReference type="SUPFAM" id="SSF69304">
    <property type="entry name" value="Tricorn protease N-terminal domain"/>
    <property type="match status" value="1"/>
</dbReference>
<evidence type="ECO:0000313" key="3">
    <source>
        <dbReference type="EMBL" id="SHJ88769.1"/>
    </source>
</evidence>
<dbReference type="AlphaFoldDB" id="A0A1M6MZ58"/>
<sequence length="346" mass="38893">MARTVKRSHTVMAIPKQQKPQKHAQKQRHLGRRMFMVAAVIAVAEFLFFQHYNALLIHSEQRAQKVSLQLNQQQQKISLIAQQHLDSIEKLYSPLVLTSPNRNYVAYVNSNGTLKIKNLSTEKLLYSKTFSNPITFLRWIRNDEVFVGENDGNGQLVLKTANLLTGSTRLIQTFAGLSPNAQFLKITDSPYTNDMYILIADSSSSVVYHYDTDGNMFQTHFGGLDIRNISVSETGDILYFEDYAGGTFNVGYLTQSPHLNHWSVHLIQQNAGLIGCVGNTFYYAAINQQGLATAVYKFDLQTGQSTLVENLQTPTIARYIDITSTGKLRVLTHPAHYAILTNNSNV</sequence>
<keyword evidence="2" id="KW-1133">Transmembrane helix</keyword>